<accession>A0A1X0Y937</accession>
<name>A0A1X0Y937_9BACT</name>
<dbReference type="SUPFAM" id="SSF47175">
    <property type="entry name" value="Cytochromes"/>
    <property type="match status" value="1"/>
</dbReference>
<feature type="signal peptide" evidence="1">
    <location>
        <begin position="1"/>
        <end position="24"/>
    </location>
</feature>
<dbReference type="EMBL" id="NAAD01000005">
    <property type="protein sequence ID" value="ORJ61619.1"/>
    <property type="molecule type" value="Genomic_DNA"/>
</dbReference>
<dbReference type="Proteomes" id="UP000193136">
    <property type="component" value="Unassembled WGS sequence"/>
</dbReference>
<feature type="chain" id="PRO_5013072215" description="Cytochrome C" evidence="1">
    <location>
        <begin position="25"/>
        <end position="180"/>
    </location>
</feature>
<dbReference type="GO" id="GO:0022900">
    <property type="term" value="P:electron transport chain"/>
    <property type="evidence" value="ECO:0007669"/>
    <property type="project" value="InterPro"/>
</dbReference>
<dbReference type="GO" id="GO:0009055">
    <property type="term" value="F:electron transfer activity"/>
    <property type="evidence" value="ECO:0007669"/>
    <property type="project" value="InterPro"/>
</dbReference>
<reference evidence="2 3" key="1">
    <citation type="submission" date="2017-03" db="EMBL/GenBank/DDBJ databases">
        <title>Genome sequence of Geothermobacter sp. EPR-M, Deep-Sea Iron Reducer.</title>
        <authorList>
            <person name="Tully B."/>
            <person name="Savalia P."/>
            <person name="Abuyen K."/>
            <person name="Baughan C."/>
            <person name="Romero E."/>
            <person name="Ronkowski C."/>
            <person name="Torres B."/>
            <person name="Tremblay J."/>
            <person name="Trujillo A."/>
            <person name="Tyler M."/>
            <person name="Perez-Rodriguez I."/>
            <person name="Amend J."/>
        </authorList>
    </citation>
    <scope>NUCLEOTIDE SEQUENCE [LARGE SCALE GENOMIC DNA]</scope>
    <source>
        <strain evidence="2 3">EPR-M</strain>
    </source>
</reference>
<organism evidence="2 3">
    <name type="scientific">Geothermobacter hydrogeniphilus</name>
    <dbReference type="NCBI Taxonomy" id="1969733"/>
    <lineage>
        <taxon>Bacteria</taxon>
        <taxon>Pseudomonadati</taxon>
        <taxon>Thermodesulfobacteriota</taxon>
        <taxon>Desulfuromonadia</taxon>
        <taxon>Desulfuromonadales</taxon>
        <taxon>Geothermobacteraceae</taxon>
        <taxon>Geothermobacter</taxon>
    </lineage>
</organism>
<keyword evidence="3" id="KW-1185">Reference proteome</keyword>
<dbReference type="STRING" id="1969733.B5V00_06185"/>
<evidence type="ECO:0000313" key="2">
    <source>
        <dbReference type="EMBL" id="ORJ61619.1"/>
    </source>
</evidence>
<sequence>MSLLKRMSLVIAAILFCFPHLALAAGHEQTTTIGGGQAHHMKPQTLHRVPLSPELRTLLNQEMGLIQQGVMELVPAIAAGDWDKVADIGQKIKASFILKQKLTAAQKEELHRVLPQQFIEMDMDFHTSAGMLAHAAEMKNADVVNFYLYKMTTACVACHGKFATERFPGLAQGADEGHQH</sequence>
<dbReference type="GO" id="GO:0005506">
    <property type="term" value="F:iron ion binding"/>
    <property type="evidence" value="ECO:0007669"/>
    <property type="project" value="InterPro"/>
</dbReference>
<dbReference type="InterPro" id="IPR010980">
    <property type="entry name" value="Cyt_c/b562"/>
</dbReference>
<dbReference type="RefSeq" id="WP_085009893.1">
    <property type="nucleotide sequence ID" value="NZ_NAAD01000005.1"/>
</dbReference>
<keyword evidence="1" id="KW-0732">Signal</keyword>
<dbReference type="GO" id="GO:0020037">
    <property type="term" value="F:heme binding"/>
    <property type="evidence" value="ECO:0007669"/>
    <property type="project" value="InterPro"/>
</dbReference>
<proteinExistence type="predicted"/>
<protein>
    <recommendedName>
        <fullName evidence="4">Cytochrome C</fullName>
    </recommendedName>
</protein>
<evidence type="ECO:0000313" key="3">
    <source>
        <dbReference type="Proteomes" id="UP000193136"/>
    </source>
</evidence>
<gene>
    <name evidence="2" type="ORF">B5V00_06185</name>
</gene>
<dbReference type="Gene3D" id="1.20.120.10">
    <property type="entry name" value="Cytochrome c/b562"/>
    <property type="match status" value="1"/>
</dbReference>
<comment type="caution">
    <text evidence="2">The sequence shown here is derived from an EMBL/GenBank/DDBJ whole genome shotgun (WGS) entry which is preliminary data.</text>
</comment>
<dbReference type="OrthoDB" id="7855645at2"/>
<dbReference type="AlphaFoldDB" id="A0A1X0Y937"/>
<evidence type="ECO:0008006" key="4">
    <source>
        <dbReference type="Google" id="ProtNLM"/>
    </source>
</evidence>
<evidence type="ECO:0000256" key="1">
    <source>
        <dbReference type="SAM" id="SignalP"/>
    </source>
</evidence>